<dbReference type="CDD" id="cd06174">
    <property type="entry name" value="MFS"/>
    <property type="match status" value="1"/>
</dbReference>
<evidence type="ECO:0000256" key="4">
    <source>
        <dbReference type="ARBA" id="ARBA00022692"/>
    </source>
</evidence>
<dbReference type="InterPro" id="IPR051788">
    <property type="entry name" value="MFS_Transporter"/>
</dbReference>
<evidence type="ECO:0000256" key="7">
    <source>
        <dbReference type="SAM" id="Phobius"/>
    </source>
</evidence>
<dbReference type="Proteomes" id="UP001485459">
    <property type="component" value="Chromosome"/>
</dbReference>
<feature type="transmembrane region" description="Helical" evidence="7">
    <location>
        <begin position="269"/>
        <end position="286"/>
    </location>
</feature>
<comment type="subcellular location">
    <subcellularLocation>
        <location evidence="1">Endomembrane system</location>
        <topology evidence="1">Multi-pass membrane protein</topology>
    </subcellularLocation>
</comment>
<feature type="transmembrane region" description="Helical" evidence="7">
    <location>
        <begin position="65"/>
        <end position="84"/>
    </location>
</feature>
<keyword evidence="5 7" id="KW-1133">Transmembrane helix</keyword>
<evidence type="ECO:0000313" key="9">
    <source>
        <dbReference type="EMBL" id="WZN40899.1"/>
    </source>
</evidence>
<evidence type="ECO:0000256" key="2">
    <source>
        <dbReference type="ARBA" id="ARBA00008335"/>
    </source>
</evidence>
<protein>
    <submittedName>
        <fullName evidence="9">MFS transporter</fullName>
    </submittedName>
</protein>
<dbReference type="Pfam" id="PF07690">
    <property type="entry name" value="MFS_1"/>
    <property type="match status" value="1"/>
</dbReference>
<evidence type="ECO:0000256" key="5">
    <source>
        <dbReference type="ARBA" id="ARBA00022989"/>
    </source>
</evidence>
<proteinExistence type="inferred from homology"/>
<feature type="transmembrane region" description="Helical" evidence="7">
    <location>
        <begin position="481"/>
        <end position="503"/>
    </location>
</feature>
<feature type="transmembrane region" description="Helical" evidence="7">
    <location>
        <begin position="244"/>
        <end position="262"/>
    </location>
</feature>
<dbReference type="InterPro" id="IPR020846">
    <property type="entry name" value="MFS_dom"/>
</dbReference>
<dbReference type="InterPro" id="IPR036259">
    <property type="entry name" value="MFS_trans_sf"/>
</dbReference>
<evidence type="ECO:0000256" key="1">
    <source>
        <dbReference type="ARBA" id="ARBA00004127"/>
    </source>
</evidence>
<feature type="transmembrane region" description="Helical" evidence="7">
    <location>
        <begin position="331"/>
        <end position="351"/>
    </location>
</feature>
<keyword evidence="3" id="KW-0813">Transport</keyword>
<dbReference type="PROSITE" id="PS50850">
    <property type="entry name" value="MFS"/>
    <property type="match status" value="1"/>
</dbReference>
<evidence type="ECO:0000259" key="8">
    <source>
        <dbReference type="PROSITE" id="PS50850"/>
    </source>
</evidence>
<feature type="transmembrane region" description="Helical" evidence="7">
    <location>
        <begin position="306"/>
        <end position="324"/>
    </location>
</feature>
<evidence type="ECO:0000256" key="3">
    <source>
        <dbReference type="ARBA" id="ARBA00022448"/>
    </source>
</evidence>
<reference evidence="10" key="1">
    <citation type="submission" date="2024-03" db="EMBL/GenBank/DDBJ databases">
        <title>Chitinophaga horti sp. nov., isolated from garden soil.</title>
        <authorList>
            <person name="Lee D.S."/>
            <person name="Han D.M."/>
            <person name="Baek J.H."/>
            <person name="Choi D.G."/>
            <person name="Jeon J.H."/>
            <person name="Jeon C.O."/>
        </authorList>
    </citation>
    <scope>NUCLEOTIDE SEQUENCE [LARGE SCALE GENOMIC DNA]</scope>
    <source>
        <strain evidence="10">GPA1</strain>
    </source>
</reference>
<dbReference type="InterPro" id="IPR011701">
    <property type="entry name" value="MFS"/>
</dbReference>
<dbReference type="PANTHER" id="PTHR23514">
    <property type="entry name" value="BYPASS OF STOP CODON PROTEIN 6"/>
    <property type="match status" value="1"/>
</dbReference>
<feature type="transmembrane region" description="Helical" evidence="7">
    <location>
        <begin position="180"/>
        <end position="198"/>
    </location>
</feature>
<keyword evidence="6 7" id="KW-0472">Membrane</keyword>
<feature type="transmembrane region" description="Helical" evidence="7">
    <location>
        <begin position="393"/>
        <end position="415"/>
    </location>
</feature>
<feature type="domain" description="Major facilitator superfamily (MFS) profile" evidence="8">
    <location>
        <begin position="24"/>
        <end position="446"/>
    </location>
</feature>
<dbReference type="PANTHER" id="PTHR23514:SF3">
    <property type="entry name" value="BYPASS OF STOP CODON PROTEIN 6"/>
    <property type="match status" value="1"/>
</dbReference>
<gene>
    <name evidence="9" type="ORF">WJU16_23325</name>
</gene>
<comment type="similarity">
    <text evidence="2">Belongs to the major facilitator superfamily.</text>
</comment>
<feature type="transmembrane region" description="Helical" evidence="7">
    <location>
        <begin position="25"/>
        <end position="45"/>
    </location>
</feature>
<sequence>MDMISTAPPQPSQVAADLGGRDRRLLFWGCFTVLVASAFGFVFRSFLMDGWGMQFGLSKTQQGEIFGVSFWPFGISIVLFSLVIDKVGYKSAMLFAFACHCASVVLTIMATGYWMLYFGTLLFALGNGAAEAVVNPVVATMYPREKTKWLNILHAGWPAGMVLAGLLGIALIHFHVRWEIMIGCILLPVVAYGWMIAGKKFPVSERVQAGVSYLDMVKEVGILGILLIVSLCVFQAGSLLNWSLTGKIAVTAGITIAAGFVVRSWGRPMFILLLLVMVLLATTELGTDSWITDLMTPEMAKMGLQGGWVLIYTSVIMAVLRFYAGPICHRFSPLSLLAVSAAIAFAGLNFLSWSSGIMILVAATVYALGKTFLWGTMLGVVAEQFPKGGVLALNFTGAVGQVGVGVIGAVILGFVQDKQLDHNLVRYDAENQTALHATYLTQERKSLFGEYRVLDNARLETAPVEAQETIQGVREGAKKDALRTVSVFPVIMLICYVGMILWFRGRGGYKPVLLPPAEGNQSTNT</sequence>
<evidence type="ECO:0000313" key="10">
    <source>
        <dbReference type="Proteomes" id="UP001485459"/>
    </source>
</evidence>
<feature type="transmembrane region" description="Helical" evidence="7">
    <location>
        <begin position="219"/>
        <end position="238"/>
    </location>
</feature>
<dbReference type="EMBL" id="CP149822">
    <property type="protein sequence ID" value="WZN40899.1"/>
    <property type="molecule type" value="Genomic_DNA"/>
</dbReference>
<keyword evidence="4 7" id="KW-0812">Transmembrane</keyword>
<evidence type="ECO:0000256" key="6">
    <source>
        <dbReference type="ARBA" id="ARBA00023136"/>
    </source>
</evidence>
<accession>A0ABZ2YMA9</accession>
<dbReference type="RefSeq" id="WP_341835763.1">
    <property type="nucleotide sequence ID" value="NZ_CP149822.1"/>
</dbReference>
<name>A0ABZ2YMA9_9BACT</name>
<feature type="transmembrane region" description="Helical" evidence="7">
    <location>
        <begin position="150"/>
        <end position="174"/>
    </location>
</feature>
<feature type="transmembrane region" description="Helical" evidence="7">
    <location>
        <begin position="357"/>
        <end position="381"/>
    </location>
</feature>
<keyword evidence="10" id="KW-1185">Reference proteome</keyword>
<feature type="transmembrane region" description="Helical" evidence="7">
    <location>
        <begin position="91"/>
        <end position="110"/>
    </location>
</feature>
<dbReference type="Gene3D" id="1.20.1250.20">
    <property type="entry name" value="MFS general substrate transporter like domains"/>
    <property type="match status" value="1"/>
</dbReference>
<dbReference type="SUPFAM" id="SSF103473">
    <property type="entry name" value="MFS general substrate transporter"/>
    <property type="match status" value="1"/>
</dbReference>
<organism evidence="9 10">
    <name type="scientific">Chitinophaga pollutisoli</name>
    <dbReference type="NCBI Taxonomy" id="3133966"/>
    <lineage>
        <taxon>Bacteria</taxon>
        <taxon>Pseudomonadati</taxon>
        <taxon>Bacteroidota</taxon>
        <taxon>Chitinophagia</taxon>
        <taxon>Chitinophagales</taxon>
        <taxon>Chitinophagaceae</taxon>
        <taxon>Chitinophaga</taxon>
    </lineage>
</organism>
<feature type="transmembrane region" description="Helical" evidence="7">
    <location>
        <begin position="116"/>
        <end position="138"/>
    </location>
</feature>